<feature type="compositionally biased region" description="Basic and acidic residues" evidence="1">
    <location>
        <begin position="40"/>
        <end position="51"/>
    </location>
</feature>
<protein>
    <recommendedName>
        <fullName evidence="4">Tetratricopeptide repeat-containing protein</fullName>
    </recommendedName>
</protein>
<keyword evidence="3" id="KW-1185">Reference proteome</keyword>
<dbReference type="InterPro" id="IPR011990">
    <property type="entry name" value="TPR-like_helical_dom_sf"/>
</dbReference>
<evidence type="ECO:0008006" key="4">
    <source>
        <dbReference type="Google" id="ProtNLM"/>
    </source>
</evidence>
<reference evidence="3" key="1">
    <citation type="submission" date="2016-10" db="EMBL/GenBank/DDBJ databases">
        <authorList>
            <person name="Varghese N."/>
            <person name="Submissions S."/>
        </authorList>
    </citation>
    <scope>NUCLEOTIDE SEQUENCE [LARGE SCALE GENOMIC DNA]</scope>
    <source>
        <strain evidence="3">ATCC 25963</strain>
    </source>
</reference>
<dbReference type="AlphaFoldDB" id="A0A1I2FE58"/>
<evidence type="ECO:0000313" key="3">
    <source>
        <dbReference type="Proteomes" id="UP000199400"/>
    </source>
</evidence>
<evidence type="ECO:0000313" key="2">
    <source>
        <dbReference type="EMBL" id="SFF03804.1"/>
    </source>
</evidence>
<sequence>MRASAASVASEARAPGWSPLPLRWPTPTALPFPSLAPRDQGFKDRRGGRDRGNRCFAHFKTGPDDAAEAACMQGLAVATDDVVRGAIYHSLGRIAEERGNDEAAAIYYRTSLALRDDEATAERFARALRSPAAREH</sequence>
<accession>A0A1I2FE58</accession>
<feature type="compositionally biased region" description="Low complexity" evidence="1">
    <location>
        <begin position="1"/>
        <end position="14"/>
    </location>
</feature>
<dbReference type="EMBL" id="FOMX01000026">
    <property type="protein sequence ID" value="SFF03804.1"/>
    <property type="molecule type" value="Genomic_DNA"/>
</dbReference>
<proteinExistence type="predicted"/>
<dbReference type="Gene3D" id="1.25.40.10">
    <property type="entry name" value="Tetratricopeptide repeat domain"/>
    <property type="match status" value="1"/>
</dbReference>
<feature type="region of interest" description="Disordered" evidence="1">
    <location>
        <begin position="1"/>
        <end position="20"/>
    </location>
</feature>
<gene>
    <name evidence="2" type="ORF">SAMN02745121_06612</name>
</gene>
<dbReference type="SUPFAM" id="SSF48452">
    <property type="entry name" value="TPR-like"/>
    <property type="match status" value="1"/>
</dbReference>
<dbReference type="Proteomes" id="UP000199400">
    <property type="component" value="Unassembled WGS sequence"/>
</dbReference>
<dbReference type="RefSeq" id="WP_096328598.1">
    <property type="nucleotide sequence ID" value="NZ_FOMX01000026.1"/>
</dbReference>
<feature type="region of interest" description="Disordered" evidence="1">
    <location>
        <begin position="29"/>
        <end position="51"/>
    </location>
</feature>
<evidence type="ECO:0000256" key="1">
    <source>
        <dbReference type="SAM" id="MobiDB-lite"/>
    </source>
</evidence>
<name>A0A1I2FE58_9BACT</name>
<organism evidence="2 3">
    <name type="scientific">Nannocystis exedens</name>
    <dbReference type="NCBI Taxonomy" id="54"/>
    <lineage>
        <taxon>Bacteria</taxon>
        <taxon>Pseudomonadati</taxon>
        <taxon>Myxococcota</taxon>
        <taxon>Polyangia</taxon>
        <taxon>Nannocystales</taxon>
        <taxon>Nannocystaceae</taxon>
        <taxon>Nannocystis</taxon>
    </lineage>
</organism>